<evidence type="ECO:0000313" key="2">
    <source>
        <dbReference type="Proteomes" id="UP000245938"/>
    </source>
</evidence>
<reference evidence="1 2" key="1">
    <citation type="submission" date="2018-05" db="EMBL/GenBank/DDBJ databases">
        <title>Kurthia sibirica genome sequence.</title>
        <authorList>
            <person name="Maclea K.S."/>
            <person name="Goen A.E."/>
        </authorList>
    </citation>
    <scope>NUCLEOTIDE SEQUENCE [LARGE SCALE GENOMIC DNA]</scope>
    <source>
        <strain evidence="1 2">ATCC 49154</strain>
    </source>
</reference>
<protein>
    <recommendedName>
        <fullName evidence="3">RHS repeat-associated core domain-containing protein</fullName>
    </recommendedName>
</protein>
<dbReference type="Gene3D" id="2.180.10.10">
    <property type="entry name" value="RHS repeat-associated core"/>
    <property type="match status" value="1"/>
</dbReference>
<dbReference type="InterPro" id="IPR022385">
    <property type="entry name" value="Rhs_assc_core"/>
</dbReference>
<dbReference type="RefSeq" id="WP_109306929.1">
    <property type="nucleotide sequence ID" value="NZ_BJUF01000108.1"/>
</dbReference>
<accession>A0A2U3AJ00</accession>
<dbReference type="AlphaFoldDB" id="A0A2U3AJ00"/>
<dbReference type="NCBIfam" id="TIGR03696">
    <property type="entry name" value="Rhs_assc_core"/>
    <property type="match status" value="1"/>
</dbReference>
<proteinExistence type="predicted"/>
<evidence type="ECO:0000313" key="1">
    <source>
        <dbReference type="EMBL" id="PWI24464.1"/>
    </source>
</evidence>
<keyword evidence="2" id="KW-1185">Reference proteome</keyword>
<organism evidence="1 2">
    <name type="scientific">Kurthia sibirica</name>
    <dbReference type="NCBI Taxonomy" id="202750"/>
    <lineage>
        <taxon>Bacteria</taxon>
        <taxon>Bacillati</taxon>
        <taxon>Bacillota</taxon>
        <taxon>Bacilli</taxon>
        <taxon>Bacillales</taxon>
        <taxon>Caryophanaceae</taxon>
        <taxon>Kurthia</taxon>
    </lineage>
</organism>
<sequence length="69" mass="7619">MQARYYNPTNGAFLALDPHPGDGDEPLSQNGYSYANGNPVMNVDPNGEKSLKSRIRSSVKKHLNGFRIL</sequence>
<comment type="caution">
    <text evidence="1">The sequence shown here is derived from an EMBL/GenBank/DDBJ whole genome shotgun (WGS) entry which is preliminary data.</text>
</comment>
<dbReference type="Proteomes" id="UP000245938">
    <property type="component" value="Unassembled WGS sequence"/>
</dbReference>
<evidence type="ECO:0008006" key="3">
    <source>
        <dbReference type="Google" id="ProtNLM"/>
    </source>
</evidence>
<name>A0A2U3AJ00_9BACL</name>
<dbReference type="EMBL" id="QFVR01000021">
    <property type="protein sequence ID" value="PWI24464.1"/>
    <property type="molecule type" value="Genomic_DNA"/>
</dbReference>
<dbReference type="OrthoDB" id="41445at2"/>
<gene>
    <name evidence="1" type="ORF">DEX24_13455</name>
</gene>